<proteinExistence type="inferred from homology"/>
<dbReference type="STRING" id="471856.Jden_0693"/>
<comment type="similarity">
    <text evidence="1">Belongs to the ROK (NagC/XylR) family.</text>
</comment>
<dbReference type="eggNOG" id="COG1846">
    <property type="taxonomic scope" value="Bacteria"/>
</dbReference>
<dbReference type="KEGG" id="jde:Jden_0693"/>
<dbReference type="eggNOG" id="COG1940">
    <property type="taxonomic scope" value="Bacteria"/>
</dbReference>
<protein>
    <submittedName>
        <fullName evidence="3">ROK family protein</fullName>
    </submittedName>
</protein>
<dbReference type="InterPro" id="IPR011991">
    <property type="entry name" value="ArsR-like_HTH"/>
</dbReference>
<dbReference type="CDD" id="cd00090">
    <property type="entry name" value="HTH_ARSR"/>
    <property type="match status" value="1"/>
</dbReference>
<dbReference type="PANTHER" id="PTHR18964">
    <property type="entry name" value="ROK (REPRESSOR, ORF, KINASE) FAMILY"/>
    <property type="match status" value="1"/>
</dbReference>
<accession>C7R1E2</accession>
<dbReference type="SUPFAM" id="SSF46785">
    <property type="entry name" value="Winged helix' DNA-binding domain"/>
    <property type="match status" value="1"/>
</dbReference>
<dbReference type="InterPro" id="IPR036390">
    <property type="entry name" value="WH_DNA-bd_sf"/>
</dbReference>
<dbReference type="InterPro" id="IPR000835">
    <property type="entry name" value="HTH_MarR-typ"/>
</dbReference>
<reference evidence="3 4" key="1">
    <citation type="journal article" date="2009" name="Stand. Genomic Sci.">
        <title>Complete genome sequence of Jonesia denitrificans type strain (Prevot 55134).</title>
        <authorList>
            <person name="Pukall R."/>
            <person name="Gehrich-Schroter G."/>
            <person name="Lapidus A."/>
            <person name="Nolan M."/>
            <person name="Glavina Del Rio T."/>
            <person name="Lucas S."/>
            <person name="Chen F."/>
            <person name="Tice H."/>
            <person name="Pitluck S."/>
            <person name="Cheng J.F."/>
            <person name="Copeland A."/>
            <person name="Saunders E."/>
            <person name="Brettin T."/>
            <person name="Detter J.C."/>
            <person name="Bruce D."/>
            <person name="Goodwin L."/>
            <person name="Pati A."/>
            <person name="Ivanova N."/>
            <person name="Mavromatis K."/>
            <person name="Ovchinnikova G."/>
            <person name="Chen A."/>
            <person name="Palaniappan K."/>
            <person name="Land M."/>
            <person name="Hauser L."/>
            <person name="Chang Y.J."/>
            <person name="Jeffries C.D."/>
            <person name="Chain P."/>
            <person name="Goker M."/>
            <person name="Bristow J."/>
            <person name="Eisen J.A."/>
            <person name="Markowitz V."/>
            <person name="Hugenholtz P."/>
            <person name="Kyrpides N.C."/>
            <person name="Klenk H.P."/>
            <person name="Han C."/>
        </authorList>
    </citation>
    <scope>NUCLEOTIDE SEQUENCE [LARGE SCALE GENOMIC DNA]</scope>
    <source>
        <strain evidence="4">ATCC 14870 / DSM 20603 / BCRC 15368 / CIP 55.134 / JCM 11481 / NBRC 15587 / NCTC 10816 / Prevot 55134</strain>
    </source>
</reference>
<dbReference type="Gene3D" id="1.10.10.10">
    <property type="entry name" value="Winged helix-like DNA-binding domain superfamily/Winged helix DNA-binding domain"/>
    <property type="match status" value="1"/>
</dbReference>
<dbReference type="EMBL" id="CP001706">
    <property type="protein sequence ID" value="ACV08357.1"/>
    <property type="molecule type" value="Genomic_DNA"/>
</dbReference>
<dbReference type="HOGENOM" id="CLU_036604_13_3_11"/>
<dbReference type="AlphaFoldDB" id="C7R1E2"/>
<evidence type="ECO:0000259" key="2">
    <source>
        <dbReference type="Pfam" id="PF12802"/>
    </source>
</evidence>
<dbReference type="InterPro" id="IPR000600">
    <property type="entry name" value="ROK"/>
</dbReference>
<dbReference type="InterPro" id="IPR043129">
    <property type="entry name" value="ATPase_NBD"/>
</dbReference>
<sequence length="402" mass="42003">MNAKPPTPGSQSSLRESNRTRIIDAIKQFGGLTQVELAGATGLSAATVSNIVKELTTLGVVQTSPSTRSGRRAQHVTLARTPGLVGAVQFGLRHMRVALADSSGSLLSDHQLPLGADHRADAGLDRAALLIADMMETFDAESAELQGVAVALPAPVEHSSGLITSPGIMRGWDNVAVAHVMSERIGKPVYVANSSNMGALGELRQGAAAGAQHTLYIQVGQRIGAALIINGELFWGANGSAGEFGHTTTDPDGQICRCGNRGCLETVAGGNVLLEALRVSHGVMTLKDMMRYARDGDLGCIRAIADAGRAIGLAAANLCNVFNPERVVVGGDLAHTGSILLDPLRETIERFSLPSTAECITIVPGSLGADAEMIGTITYALDRSEAFHRYPASPTTHSTEDQ</sequence>
<keyword evidence="4" id="KW-1185">Reference proteome</keyword>
<dbReference type="Pfam" id="PF00480">
    <property type="entry name" value="ROK"/>
    <property type="match status" value="1"/>
</dbReference>
<dbReference type="InterPro" id="IPR036388">
    <property type="entry name" value="WH-like_DNA-bd_sf"/>
</dbReference>
<dbReference type="Proteomes" id="UP000000628">
    <property type="component" value="Chromosome"/>
</dbReference>
<dbReference type="Pfam" id="PF12802">
    <property type="entry name" value="MarR_2"/>
    <property type="match status" value="1"/>
</dbReference>
<dbReference type="RefSeq" id="WP_015770985.1">
    <property type="nucleotide sequence ID" value="NC_013174.1"/>
</dbReference>
<dbReference type="Gene3D" id="3.30.420.40">
    <property type="match status" value="2"/>
</dbReference>
<gene>
    <name evidence="3" type="ordered locus">Jden_0693</name>
</gene>
<evidence type="ECO:0000256" key="1">
    <source>
        <dbReference type="ARBA" id="ARBA00006479"/>
    </source>
</evidence>
<dbReference type="SUPFAM" id="SSF53067">
    <property type="entry name" value="Actin-like ATPase domain"/>
    <property type="match status" value="1"/>
</dbReference>
<dbReference type="PANTHER" id="PTHR18964:SF173">
    <property type="entry name" value="GLUCOKINASE"/>
    <property type="match status" value="1"/>
</dbReference>
<dbReference type="OrthoDB" id="3189808at2"/>
<feature type="domain" description="HTH marR-type" evidence="2">
    <location>
        <begin position="20"/>
        <end position="72"/>
    </location>
</feature>
<organism evidence="3 4">
    <name type="scientific">Jonesia denitrificans (strain ATCC 14870 / DSM 20603 / BCRC 15368 / CIP 55.134 / JCM 11481 / NBRC 15587 / NCTC 10816 / Prevot 55134)</name>
    <name type="common">Listeria denitrificans</name>
    <dbReference type="NCBI Taxonomy" id="471856"/>
    <lineage>
        <taxon>Bacteria</taxon>
        <taxon>Bacillati</taxon>
        <taxon>Actinomycetota</taxon>
        <taxon>Actinomycetes</taxon>
        <taxon>Micrococcales</taxon>
        <taxon>Jonesiaceae</taxon>
        <taxon>Jonesia</taxon>
    </lineage>
</organism>
<evidence type="ECO:0000313" key="3">
    <source>
        <dbReference type="EMBL" id="ACV08357.1"/>
    </source>
</evidence>
<name>C7R1E2_JONDD</name>
<evidence type="ECO:0000313" key="4">
    <source>
        <dbReference type="Proteomes" id="UP000000628"/>
    </source>
</evidence>